<dbReference type="AlphaFoldDB" id="A0A1P9WWK7"/>
<feature type="signal peptide" evidence="1">
    <location>
        <begin position="1"/>
        <end position="18"/>
    </location>
</feature>
<proteinExistence type="predicted"/>
<sequence>MKTYLFFFLTVLVGQATAQSNMTPVRRNVVSYNPTPQLLWGGKNLTLVYERLITRNQSVVVTGGYFSFPALIKADIPGTVTFGARQSSGYTAGIDYRFYLTKRNRYPAPDGLYLGPYYSRIQTKFTNELTTYQNNAPLFSGRLNGQVQINNIGVQLGYQFLFFDRLSLDLVLLGPSYAAYDFRLKLDDAVGTDEARELFTDFRQRITERYGWADELFTNTEFEQSGRLNRRLFGFRYSIRVGFAF</sequence>
<evidence type="ECO:0008006" key="4">
    <source>
        <dbReference type="Google" id="ProtNLM"/>
    </source>
</evidence>
<evidence type="ECO:0000313" key="3">
    <source>
        <dbReference type="Proteomes" id="UP000187941"/>
    </source>
</evidence>
<keyword evidence="1" id="KW-0732">Signal</keyword>
<name>A0A1P9WWK7_9BACT</name>
<keyword evidence="3" id="KW-1185">Reference proteome</keyword>
<dbReference type="RefSeq" id="WP_077131177.1">
    <property type="nucleotide sequence ID" value="NZ_CP014263.1"/>
</dbReference>
<evidence type="ECO:0000256" key="1">
    <source>
        <dbReference type="SAM" id="SignalP"/>
    </source>
</evidence>
<dbReference type="STRING" id="1178516.AWR27_10635"/>
<dbReference type="Proteomes" id="UP000187941">
    <property type="component" value="Chromosome"/>
</dbReference>
<evidence type="ECO:0000313" key="2">
    <source>
        <dbReference type="EMBL" id="AQG79743.1"/>
    </source>
</evidence>
<dbReference type="OrthoDB" id="1118958at2"/>
<dbReference type="KEGG" id="smon:AWR27_10635"/>
<feature type="chain" id="PRO_5012456272" description="DUF3575 domain-containing protein" evidence="1">
    <location>
        <begin position="19"/>
        <end position="245"/>
    </location>
</feature>
<protein>
    <recommendedName>
        <fullName evidence="4">DUF3575 domain-containing protein</fullName>
    </recommendedName>
</protein>
<gene>
    <name evidence="2" type="ORF">AWR27_10635</name>
</gene>
<accession>A0A1P9WWK7</accession>
<reference evidence="2 3" key="1">
    <citation type="submission" date="2016-01" db="EMBL/GenBank/DDBJ databases">
        <authorList>
            <person name="Oliw E.H."/>
        </authorList>
    </citation>
    <scope>NUCLEOTIDE SEQUENCE [LARGE SCALE GENOMIC DNA]</scope>
    <source>
        <strain evidence="2 3">DY10</strain>
    </source>
</reference>
<organism evidence="2 3">
    <name type="scientific">Spirosoma montaniterrae</name>
    <dbReference type="NCBI Taxonomy" id="1178516"/>
    <lineage>
        <taxon>Bacteria</taxon>
        <taxon>Pseudomonadati</taxon>
        <taxon>Bacteroidota</taxon>
        <taxon>Cytophagia</taxon>
        <taxon>Cytophagales</taxon>
        <taxon>Cytophagaceae</taxon>
        <taxon>Spirosoma</taxon>
    </lineage>
</organism>
<dbReference type="EMBL" id="CP014263">
    <property type="protein sequence ID" value="AQG79743.1"/>
    <property type="molecule type" value="Genomic_DNA"/>
</dbReference>